<evidence type="ECO:0000256" key="4">
    <source>
        <dbReference type="ARBA" id="ARBA00022801"/>
    </source>
</evidence>
<keyword evidence="1 10" id="KW-0540">Nuclease</keyword>
<protein>
    <recommendedName>
        <fullName evidence="10">CRISPR-associated endonuclease Cas1</fullName>
        <ecNumber evidence="10">3.1.-.-</ecNumber>
    </recommendedName>
</protein>
<dbReference type="EC" id="3.1.-.-" evidence="10"/>
<evidence type="ECO:0000256" key="5">
    <source>
        <dbReference type="ARBA" id="ARBA00022842"/>
    </source>
</evidence>
<dbReference type="InterPro" id="IPR050646">
    <property type="entry name" value="Cas1"/>
</dbReference>
<keyword evidence="8 10" id="KW-0464">Manganese</keyword>
<dbReference type="GO" id="GO:0003677">
    <property type="term" value="F:DNA binding"/>
    <property type="evidence" value="ECO:0007669"/>
    <property type="project" value="UniProtKB-KW"/>
</dbReference>
<gene>
    <name evidence="10 11" type="primary">cas1</name>
    <name evidence="11" type="ORF">IAD01_00515</name>
</gene>
<feature type="binding site" evidence="10">
    <location>
        <position position="148"/>
    </location>
    <ligand>
        <name>Mn(2+)</name>
        <dbReference type="ChEBI" id="CHEBI:29035"/>
    </ligand>
</feature>
<dbReference type="NCBIfam" id="TIGR00287">
    <property type="entry name" value="cas1"/>
    <property type="match status" value="1"/>
</dbReference>
<dbReference type="PANTHER" id="PTHR34353">
    <property type="entry name" value="CRISPR-ASSOCIATED ENDONUCLEASE CAS1 1"/>
    <property type="match status" value="1"/>
</dbReference>
<feature type="binding site" evidence="10">
    <location>
        <position position="219"/>
    </location>
    <ligand>
        <name>Mn(2+)</name>
        <dbReference type="ChEBI" id="CHEBI:29035"/>
    </ligand>
</feature>
<evidence type="ECO:0000313" key="12">
    <source>
        <dbReference type="Proteomes" id="UP000823982"/>
    </source>
</evidence>
<evidence type="ECO:0000313" key="11">
    <source>
        <dbReference type="EMBL" id="HIS23880.1"/>
    </source>
</evidence>
<keyword evidence="3 10" id="KW-0255">Endonuclease</keyword>
<dbReference type="InterPro" id="IPR042206">
    <property type="entry name" value="CRISPR-assoc_Cas1_C"/>
</dbReference>
<dbReference type="Proteomes" id="UP000823982">
    <property type="component" value="Unassembled WGS sequence"/>
</dbReference>
<dbReference type="InterPro" id="IPR042211">
    <property type="entry name" value="CRISPR-assoc_Cas1_N"/>
</dbReference>
<comment type="similarity">
    <text evidence="10">Belongs to the CRISPR-associated endonuclease Cas1 family.</text>
</comment>
<comment type="cofactor">
    <cofactor evidence="10">
        <name>Mg(2+)</name>
        <dbReference type="ChEBI" id="CHEBI:18420"/>
    </cofactor>
    <cofactor evidence="10">
        <name>Mn(2+)</name>
        <dbReference type="ChEBI" id="CHEBI:29035"/>
    </cofactor>
</comment>
<dbReference type="PANTHER" id="PTHR34353:SF2">
    <property type="entry name" value="CRISPR-ASSOCIATED ENDONUCLEASE CAS1 1"/>
    <property type="match status" value="1"/>
</dbReference>
<evidence type="ECO:0000256" key="3">
    <source>
        <dbReference type="ARBA" id="ARBA00022759"/>
    </source>
</evidence>
<keyword evidence="2 10" id="KW-0479">Metal-binding</keyword>
<comment type="function">
    <text evidence="10">CRISPR (clustered regularly interspaced short palindromic repeat), is an adaptive immune system that provides protection against mobile genetic elements (viruses, transposable elements and conjugative plasmids). CRISPR clusters contain spacers, sequences complementary to antecedent mobile elements, and target invading nucleic acids. CRISPR clusters are transcribed and processed into CRISPR RNA (crRNA). Acts as a dsDNA endonuclease. Involved in the integration of spacer DNA into the CRISPR cassette.</text>
</comment>
<keyword evidence="5 10" id="KW-0460">Magnesium</keyword>
<evidence type="ECO:0000256" key="6">
    <source>
        <dbReference type="ARBA" id="ARBA00023118"/>
    </source>
</evidence>
<reference evidence="11" key="2">
    <citation type="journal article" date="2021" name="PeerJ">
        <title>Extensive microbial diversity within the chicken gut microbiome revealed by metagenomics and culture.</title>
        <authorList>
            <person name="Gilroy R."/>
            <person name="Ravi A."/>
            <person name="Getino M."/>
            <person name="Pursley I."/>
            <person name="Horton D.L."/>
            <person name="Alikhan N.F."/>
            <person name="Baker D."/>
            <person name="Gharbi K."/>
            <person name="Hall N."/>
            <person name="Watson M."/>
            <person name="Adriaenssens E.M."/>
            <person name="Foster-Nyarko E."/>
            <person name="Jarju S."/>
            <person name="Secka A."/>
            <person name="Antonio M."/>
            <person name="Oren A."/>
            <person name="Chaudhuri R.R."/>
            <person name="La Ragione R."/>
            <person name="Hildebrand F."/>
            <person name="Pallen M.J."/>
        </authorList>
    </citation>
    <scope>NUCLEOTIDE SEQUENCE</scope>
    <source>
        <strain evidence="11">CHK157-1446</strain>
    </source>
</reference>
<comment type="subunit">
    <text evidence="9 10">Homodimer, forms a heterotetramer with a Cas2 homodimer.</text>
</comment>
<dbReference type="HAMAP" id="MF_01470">
    <property type="entry name" value="Cas1"/>
    <property type="match status" value="1"/>
</dbReference>
<feature type="binding site" evidence="10">
    <location>
        <position position="204"/>
    </location>
    <ligand>
        <name>Mn(2+)</name>
        <dbReference type="ChEBI" id="CHEBI:29035"/>
    </ligand>
</feature>
<dbReference type="GO" id="GO:0016787">
    <property type="term" value="F:hydrolase activity"/>
    <property type="evidence" value="ECO:0007669"/>
    <property type="project" value="UniProtKB-KW"/>
</dbReference>
<dbReference type="GO" id="GO:0004520">
    <property type="term" value="F:DNA endonuclease activity"/>
    <property type="evidence" value="ECO:0007669"/>
    <property type="project" value="InterPro"/>
</dbReference>
<dbReference type="InterPro" id="IPR002729">
    <property type="entry name" value="CRISPR-assoc_Cas1"/>
</dbReference>
<proteinExistence type="inferred from homology"/>
<name>A0A9D1JHN4_9FIRM</name>
<dbReference type="Gene3D" id="3.100.10.20">
    <property type="entry name" value="CRISPR-associated endonuclease Cas1, N-terminal domain"/>
    <property type="match status" value="1"/>
</dbReference>
<comment type="caution">
    <text evidence="11">The sequence shown here is derived from an EMBL/GenBank/DDBJ whole genome shotgun (WGS) entry which is preliminary data.</text>
</comment>
<organism evidence="11 12">
    <name type="scientific">Candidatus Faeciplasma gallinarum</name>
    <dbReference type="NCBI Taxonomy" id="2840799"/>
    <lineage>
        <taxon>Bacteria</taxon>
        <taxon>Bacillati</taxon>
        <taxon>Bacillota</taxon>
        <taxon>Clostridia</taxon>
        <taxon>Eubacteriales</taxon>
        <taxon>Oscillospiraceae</taxon>
        <taxon>Oscillospiraceae incertae sedis</taxon>
        <taxon>Candidatus Faeciplasma</taxon>
    </lineage>
</organism>
<reference evidence="11" key="1">
    <citation type="submission" date="2020-10" db="EMBL/GenBank/DDBJ databases">
        <authorList>
            <person name="Gilroy R."/>
        </authorList>
    </citation>
    <scope>NUCLEOTIDE SEQUENCE</scope>
    <source>
        <strain evidence="11">CHK157-1446</strain>
    </source>
</reference>
<dbReference type="EMBL" id="DVIR01000005">
    <property type="protein sequence ID" value="HIS23880.1"/>
    <property type="molecule type" value="Genomic_DNA"/>
</dbReference>
<dbReference type="GO" id="GO:0046872">
    <property type="term" value="F:metal ion binding"/>
    <property type="evidence" value="ECO:0007669"/>
    <property type="project" value="UniProtKB-UniRule"/>
</dbReference>
<keyword evidence="6 10" id="KW-0051">Antiviral defense</keyword>
<evidence type="ECO:0000256" key="1">
    <source>
        <dbReference type="ARBA" id="ARBA00022722"/>
    </source>
</evidence>
<evidence type="ECO:0000256" key="8">
    <source>
        <dbReference type="ARBA" id="ARBA00023211"/>
    </source>
</evidence>
<evidence type="ECO:0000256" key="9">
    <source>
        <dbReference type="ARBA" id="ARBA00038592"/>
    </source>
</evidence>
<evidence type="ECO:0000256" key="2">
    <source>
        <dbReference type="ARBA" id="ARBA00022723"/>
    </source>
</evidence>
<evidence type="ECO:0000256" key="7">
    <source>
        <dbReference type="ARBA" id="ARBA00023125"/>
    </source>
</evidence>
<dbReference type="Pfam" id="PF01867">
    <property type="entry name" value="Cas_Cas1"/>
    <property type="match status" value="1"/>
</dbReference>
<sequence length="292" mass="33497">MSWRVVVVTKNSKVDYKLDYLVVRTVDDIVRVHLSEIGVLIIESTAVSITAYLLNELVKRKVKVIFCDGERNPCSELVPMHGCHDSSAKIRQQLGWSDFAKQQVWTEIVREKLRRQRAHLRCRGCIPQAELITSYLEQMQLADSTNREGHAAKVYFNALFGMEFTRTEDNPINAALNYGYSLILSAVNREISAAGYLNQLGLFHENTYNPFNLGCDFMEPLRPIVDKAVIGILPERFEKDEKAAMLSVLNAEVKYDGKQQYLLYAIRLYCAGLFRALQSGDVEQIRWIEYEF</sequence>
<dbReference type="AlphaFoldDB" id="A0A9D1JHN4"/>
<keyword evidence="4 10" id="KW-0378">Hydrolase</keyword>
<keyword evidence="7 10" id="KW-0238">DNA-binding</keyword>
<accession>A0A9D1JHN4</accession>
<dbReference type="InterPro" id="IPR019855">
    <property type="entry name" value="CRISPR-assoc_Cas1_NMENI"/>
</dbReference>
<dbReference type="GO" id="GO:0051607">
    <property type="term" value="P:defense response to virus"/>
    <property type="evidence" value="ECO:0007669"/>
    <property type="project" value="UniProtKB-UniRule"/>
</dbReference>
<dbReference type="Gene3D" id="1.20.120.920">
    <property type="entry name" value="CRISPR-associated endonuclease Cas1, C-terminal domain"/>
    <property type="match status" value="1"/>
</dbReference>
<dbReference type="NCBIfam" id="TIGR03639">
    <property type="entry name" value="cas1_NMENI"/>
    <property type="match status" value="1"/>
</dbReference>
<dbReference type="GO" id="GO:0043571">
    <property type="term" value="P:maintenance of CRISPR repeat elements"/>
    <property type="evidence" value="ECO:0007669"/>
    <property type="project" value="UniProtKB-UniRule"/>
</dbReference>
<evidence type="ECO:0000256" key="10">
    <source>
        <dbReference type="HAMAP-Rule" id="MF_01470"/>
    </source>
</evidence>